<protein>
    <submittedName>
        <fullName evidence="1">Uncharacterized protein</fullName>
    </submittedName>
</protein>
<evidence type="ECO:0000313" key="2">
    <source>
        <dbReference type="Proteomes" id="UP000460435"/>
    </source>
</evidence>
<evidence type="ECO:0000313" key="1">
    <source>
        <dbReference type="EMBL" id="NDL58882.1"/>
    </source>
</evidence>
<sequence length="67" mass="6980">MQLLKALEDGGHRLSLAIVSIDAGLARPGVAPDEPQVDVDALTLTNQSSSTIHGTPLFAVGVRRCVT</sequence>
<organism evidence="1 2">
    <name type="scientific">Phytoactinopolyspora mesophila</name>
    <dbReference type="NCBI Taxonomy" id="2650750"/>
    <lineage>
        <taxon>Bacteria</taxon>
        <taxon>Bacillati</taxon>
        <taxon>Actinomycetota</taxon>
        <taxon>Actinomycetes</taxon>
        <taxon>Jiangellales</taxon>
        <taxon>Jiangellaceae</taxon>
        <taxon>Phytoactinopolyspora</taxon>
    </lineage>
</organism>
<dbReference type="AlphaFoldDB" id="A0A7K3M7G9"/>
<dbReference type="Proteomes" id="UP000460435">
    <property type="component" value="Unassembled WGS sequence"/>
</dbReference>
<name>A0A7K3M7G9_9ACTN</name>
<reference evidence="1 2" key="1">
    <citation type="submission" date="2019-11" db="EMBL/GenBank/DDBJ databases">
        <authorList>
            <person name="Li X.-J."/>
            <person name="Feng X.-M."/>
        </authorList>
    </citation>
    <scope>NUCLEOTIDE SEQUENCE [LARGE SCALE GENOMIC DNA]</scope>
    <source>
        <strain evidence="1 2">XMNu-373</strain>
    </source>
</reference>
<gene>
    <name evidence="1" type="ORF">F7O44_17580</name>
</gene>
<accession>A0A7K3M7G9</accession>
<comment type="caution">
    <text evidence="1">The sequence shown here is derived from an EMBL/GenBank/DDBJ whole genome shotgun (WGS) entry which is preliminary data.</text>
</comment>
<dbReference type="EMBL" id="WLZY01000006">
    <property type="protein sequence ID" value="NDL58882.1"/>
    <property type="molecule type" value="Genomic_DNA"/>
</dbReference>
<dbReference type="RefSeq" id="WP_162451596.1">
    <property type="nucleotide sequence ID" value="NZ_WLZY01000006.1"/>
</dbReference>
<keyword evidence="2" id="KW-1185">Reference proteome</keyword>
<proteinExistence type="predicted"/>